<dbReference type="EMBL" id="JARAKH010000017">
    <property type="protein sequence ID" value="KAK8395488.1"/>
    <property type="molecule type" value="Genomic_DNA"/>
</dbReference>
<gene>
    <name evidence="2" type="ORF">O3P69_005541</name>
</gene>
<accession>A0AAW0U601</accession>
<name>A0AAW0U601_SCYPA</name>
<dbReference type="Proteomes" id="UP001487740">
    <property type="component" value="Unassembled WGS sequence"/>
</dbReference>
<comment type="caution">
    <text evidence="2">The sequence shown here is derived from an EMBL/GenBank/DDBJ whole genome shotgun (WGS) entry which is preliminary data.</text>
</comment>
<reference evidence="2 3" key="1">
    <citation type="submission" date="2023-03" db="EMBL/GenBank/DDBJ databases">
        <title>High-quality genome of Scylla paramamosain provides insights in environmental adaptation.</title>
        <authorList>
            <person name="Zhang L."/>
        </authorList>
    </citation>
    <scope>NUCLEOTIDE SEQUENCE [LARGE SCALE GENOMIC DNA]</scope>
    <source>
        <strain evidence="2">LZ_2023a</strain>
        <tissue evidence="2">Muscle</tissue>
    </source>
</reference>
<proteinExistence type="predicted"/>
<evidence type="ECO:0000313" key="3">
    <source>
        <dbReference type="Proteomes" id="UP001487740"/>
    </source>
</evidence>
<evidence type="ECO:0000256" key="1">
    <source>
        <dbReference type="SAM" id="MobiDB-lite"/>
    </source>
</evidence>
<feature type="compositionally biased region" description="Acidic residues" evidence="1">
    <location>
        <begin position="50"/>
        <end position="60"/>
    </location>
</feature>
<feature type="compositionally biased region" description="Acidic residues" evidence="1">
    <location>
        <begin position="28"/>
        <end position="37"/>
    </location>
</feature>
<feature type="region of interest" description="Disordered" evidence="1">
    <location>
        <begin position="1"/>
        <end position="71"/>
    </location>
</feature>
<dbReference type="AlphaFoldDB" id="A0AAW0U601"/>
<feature type="compositionally biased region" description="Polar residues" evidence="1">
    <location>
        <begin position="15"/>
        <end position="25"/>
    </location>
</feature>
<organism evidence="2 3">
    <name type="scientific">Scylla paramamosain</name>
    <name type="common">Mud crab</name>
    <dbReference type="NCBI Taxonomy" id="85552"/>
    <lineage>
        <taxon>Eukaryota</taxon>
        <taxon>Metazoa</taxon>
        <taxon>Ecdysozoa</taxon>
        <taxon>Arthropoda</taxon>
        <taxon>Crustacea</taxon>
        <taxon>Multicrustacea</taxon>
        <taxon>Malacostraca</taxon>
        <taxon>Eumalacostraca</taxon>
        <taxon>Eucarida</taxon>
        <taxon>Decapoda</taxon>
        <taxon>Pleocyemata</taxon>
        <taxon>Brachyura</taxon>
        <taxon>Eubrachyura</taxon>
        <taxon>Portunoidea</taxon>
        <taxon>Portunidae</taxon>
        <taxon>Portuninae</taxon>
        <taxon>Scylla</taxon>
    </lineage>
</organism>
<sequence>MSHGSAAHSCLPRFTTASINGQNSAGEAGEDITEEESQEGKQGQGRLTETEEPYSTDGEIDGSQGKKIDRY</sequence>
<keyword evidence="3" id="KW-1185">Reference proteome</keyword>
<evidence type="ECO:0000313" key="2">
    <source>
        <dbReference type="EMBL" id="KAK8395488.1"/>
    </source>
</evidence>
<protein>
    <submittedName>
        <fullName evidence="2">Uncharacterized protein</fullName>
    </submittedName>
</protein>